<name>A0A1G6SUV5_9BACT</name>
<protein>
    <submittedName>
        <fullName evidence="1">Uncharacterized protein</fullName>
    </submittedName>
</protein>
<reference evidence="1 2" key="1">
    <citation type="submission" date="2016-09" db="EMBL/GenBank/DDBJ databases">
        <authorList>
            <person name="Capua I."/>
            <person name="De Benedictis P."/>
            <person name="Joannis T."/>
            <person name="Lombin L.H."/>
            <person name="Cattoli G."/>
        </authorList>
    </citation>
    <scope>NUCLEOTIDE SEQUENCE [LARGE SCALE GENOMIC DNA]</scope>
    <source>
        <strain evidence="1 2">A7P-90m</strain>
    </source>
</reference>
<gene>
    <name evidence="1" type="ORF">SAMN05216323_11035</name>
</gene>
<evidence type="ECO:0000313" key="1">
    <source>
        <dbReference type="EMBL" id="SDD20730.1"/>
    </source>
</evidence>
<sequence length="151" mass="17383">MRSVLIVLIGLFFCEYCYCQIDCKIVLKNYPNTIDTSKRPVYLFVENMPDIVTGSKLMDFFAKKVHLVESSKCFPIYIFYGFVVEADCSISNVMICPTLMFCDDNEKIDLIEQKYIKQLTSEVIKIKTDAGLLNGKKVAVYTFGRIHFDPQ</sequence>
<organism evidence="1 2">
    <name type="scientific">Williamwhitmania taraxaci</name>
    <dbReference type="NCBI Taxonomy" id="1640674"/>
    <lineage>
        <taxon>Bacteria</taxon>
        <taxon>Pseudomonadati</taxon>
        <taxon>Bacteroidota</taxon>
        <taxon>Bacteroidia</taxon>
        <taxon>Bacteroidales</taxon>
        <taxon>Williamwhitmaniaceae</taxon>
        <taxon>Williamwhitmania</taxon>
    </lineage>
</organism>
<dbReference type="STRING" id="1640674.SAMN05216323_11035"/>
<keyword evidence="2" id="KW-1185">Reference proteome</keyword>
<evidence type="ECO:0000313" key="2">
    <source>
        <dbReference type="Proteomes" id="UP000199452"/>
    </source>
</evidence>
<proteinExistence type="predicted"/>
<accession>A0A1G6SUV5</accession>
<dbReference type="OrthoDB" id="1095452at2"/>
<dbReference type="EMBL" id="FMYP01000103">
    <property type="protein sequence ID" value="SDD20730.1"/>
    <property type="molecule type" value="Genomic_DNA"/>
</dbReference>
<dbReference type="RefSeq" id="WP_092440921.1">
    <property type="nucleotide sequence ID" value="NZ_FMYP01000103.1"/>
</dbReference>
<dbReference type="Proteomes" id="UP000199452">
    <property type="component" value="Unassembled WGS sequence"/>
</dbReference>
<dbReference type="AlphaFoldDB" id="A0A1G6SUV5"/>